<evidence type="ECO:0000256" key="3">
    <source>
        <dbReference type="ARBA" id="ARBA00011489"/>
    </source>
</evidence>
<dbReference type="PANTHER" id="PTHR33573">
    <property type="entry name" value="CASP-LIKE PROTEIN 4A4"/>
    <property type="match status" value="1"/>
</dbReference>
<dbReference type="Proteomes" id="UP001179952">
    <property type="component" value="Unassembled WGS sequence"/>
</dbReference>
<dbReference type="EMBL" id="JAUJYN010000004">
    <property type="protein sequence ID" value="KAK1274318.1"/>
    <property type="molecule type" value="Genomic_DNA"/>
</dbReference>
<dbReference type="GO" id="GO:0005886">
    <property type="term" value="C:plasma membrane"/>
    <property type="evidence" value="ECO:0007669"/>
    <property type="project" value="UniProtKB-SubCell"/>
</dbReference>
<dbReference type="InterPro" id="IPR006702">
    <property type="entry name" value="CASP_dom"/>
</dbReference>
<dbReference type="PANTHER" id="PTHR33573:SF15">
    <property type="entry name" value="CASP-LIKE PROTEIN 4A4"/>
    <property type="match status" value="1"/>
</dbReference>
<evidence type="ECO:0000256" key="6">
    <source>
        <dbReference type="ARBA" id="ARBA00022989"/>
    </source>
</evidence>
<reference evidence="10" key="1">
    <citation type="journal article" date="2023" name="Nat. Commun.">
        <title>Diploid and tetraploid genomes of Acorus and the evolution of monocots.</title>
        <authorList>
            <person name="Ma L."/>
            <person name="Liu K.W."/>
            <person name="Li Z."/>
            <person name="Hsiao Y.Y."/>
            <person name="Qi Y."/>
            <person name="Fu T."/>
            <person name="Tang G.D."/>
            <person name="Zhang D."/>
            <person name="Sun W.H."/>
            <person name="Liu D.K."/>
            <person name="Li Y."/>
            <person name="Chen G.Z."/>
            <person name="Liu X.D."/>
            <person name="Liao X.Y."/>
            <person name="Jiang Y.T."/>
            <person name="Yu X."/>
            <person name="Hao Y."/>
            <person name="Huang J."/>
            <person name="Zhao X.W."/>
            <person name="Ke S."/>
            <person name="Chen Y.Y."/>
            <person name="Wu W.L."/>
            <person name="Hsu J.L."/>
            <person name="Lin Y.F."/>
            <person name="Huang M.D."/>
            <person name="Li C.Y."/>
            <person name="Huang L."/>
            <person name="Wang Z.W."/>
            <person name="Zhao X."/>
            <person name="Zhong W.Y."/>
            <person name="Peng D.H."/>
            <person name="Ahmad S."/>
            <person name="Lan S."/>
            <person name="Zhang J.S."/>
            <person name="Tsai W.C."/>
            <person name="Van de Peer Y."/>
            <person name="Liu Z.J."/>
        </authorList>
    </citation>
    <scope>NUCLEOTIDE SEQUENCE</scope>
    <source>
        <strain evidence="10">SCP</strain>
    </source>
</reference>
<dbReference type="AlphaFoldDB" id="A0AAV9BC57"/>
<keyword evidence="5 8" id="KW-0812">Transmembrane</keyword>
<accession>A0AAV9BC57</accession>
<dbReference type="Pfam" id="PF04535">
    <property type="entry name" value="CASP_dom"/>
    <property type="match status" value="1"/>
</dbReference>
<evidence type="ECO:0000256" key="4">
    <source>
        <dbReference type="ARBA" id="ARBA00022475"/>
    </source>
</evidence>
<comment type="caution">
    <text evidence="10">The sequence shown here is derived from an EMBL/GenBank/DDBJ whole genome shotgun (WGS) entry which is preliminary data.</text>
</comment>
<evidence type="ECO:0000256" key="8">
    <source>
        <dbReference type="RuleBase" id="RU361233"/>
    </source>
</evidence>
<evidence type="ECO:0000259" key="9">
    <source>
        <dbReference type="Pfam" id="PF04535"/>
    </source>
</evidence>
<evidence type="ECO:0000313" key="10">
    <source>
        <dbReference type="EMBL" id="KAK1274318.1"/>
    </source>
</evidence>
<sequence>MNSSVAPQSVSGFTTIVFNSPSQPPQFTPSPFANSLASTGGGSRHTVLRVLDLLLRSSAFTLSFLAALILAAPKSHITKKQYPFEHYSEFRYFFSVVVISSMYSAVQLLKSICDIAFRGRFLKETVSDHATFIFDQLMAYLLISSSSVSVPAARKSNGTPLHTVAIVSLCMSFVAFLAVGASALLSGFKLCKRIIW</sequence>
<name>A0AAV9BC57_ACOGR</name>
<evidence type="ECO:0000256" key="5">
    <source>
        <dbReference type="ARBA" id="ARBA00022692"/>
    </source>
</evidence>
<keyword evidence="6 8" id="KW-1133">Transmembrane helix</keyword>
<keyword evidence="11" id="KW-1185">Reference proteome</keyword>
<evidence type="ECO:0000256" key="1">
    <source>
        <dbReference type="ARBA" id="ARBA00004651"/>
    </source>
</evidence>
<evidence type="ECO:0000256" key="2">
    <source>
        <dbReference type="ARBA" id="ARBA00007651"/>
    </source>
</evidence>
<evidence type="ECO:0000256" key="7">
    <source>
        <dbReference type="ARBA" id="ARBA00023136"/>
    </source>
</evidence>
<keyword evidence="4 8" id="KW-1003">Cell membrane</keyword>
<comment type="subcellular location">
    <subcellularLocation>
        <location evidence="1 8">Cell membrane</location>
        <topology evidence="1 8">Multi-pass membrane protein</topology>
    </subcellularLocation>
</comment>
<feature type="transmembrane region" description="Helical" evidence="8">
    <location>
        <begin position="130"/>
        <end position="152"/>
    </location>
</feature>
<organism evidence="10 11">
    <name type="scientific">Acorus gramineus</name>
    <name type="common">Dwarf sweet flag</name>
    <dbReference type="NCBI Taxonomy" id="55184"/>
    <lineage>
        <taxon>Eukaryota</taxon>
        <taxon>Viridiplantae</taxon>
        <taxon>Streptophyta</taxon>
        <taxon>Embryophyta</taxon>
        <taxon>Tracheophyta</taxon>
        <taxon>Spermatophyta</taxon>
        <taxon>Magnoliopsida</taxon>
        <taxon>Liliopsida</taxon>
        <taxon>Acoraceae</taxon>
        <taxon>Acorus</taxon>
    </lineage>
</organism>
<feature type="transmembrane region" description="Helical" evidence="8">
    <location>
        <begin position="92"/>
        <end position="109"/>
    </location>
</feature>
<reference evidence="10" key="2">
    <citation type="submission" date="2023-06" db="EMBL/GenBank/DDBJ databases">
        <authorList>
            <person name="Ma L."/>
            <person name="Liu K.-W."/>
            <person name="Li Z."/>
            <person name="Hsiao Y.-Y."/>
            <person name="Qi Y."/>
            <person name="Fu T."/>
            <person name="Tang G."/>
            <person name="Zhang D."/>
            <person name="Sun W.-H."/>
            <person name="Liu D.-K."/>
            <person name="Li Y."/>
            <person name="Chen G.-Z."/>
            <person name="Liu X.-D."/>
            <person name="Liao X.-Y."/>
            <person name="Jiang Y.-T."/>
            <person name="Yu X."/>
            <person name="Hao Y."/>
            <person name="Huang J."/>
            <person name="Zhao X.-W."/>
            <person name="Ke S."/>
            <person name="Chen Y.-Y."/>
            <person name="Wu W.-L."/>
            <person name="Hsu J.-L."/>
            <person name="Lin Y.-F."/>
            <person name="Huang M.-D."/>
            <person name="Li C.-Y."/>
            <person name="Huang L."/>
            <person name="Wang Z.-W."/>
            <person name="Zhao X."/>
            <person name="Zhong W.-Y."/>
            <person name="Peng D.-H."/>
            <person name="Ahmad S."/>
            <person name="Lan S."/>
            <person name="Zhang J.-S."/>
            <person name="Tsai W.-C."/>
            <person name="Van De Peer Y."/>
            <person name="Liu Z.-J."/>
        </authorList>
    </citation>
    <scope>NUCLEOTIDE SEQUENCE</scope>
    <source>
        <strain evidence="10">SCP</strain>
        <tissue evidence="10">Leaves</tissue>
    </source>
</reference>
<feature type="transmembrane region" description="Helical" evidence="8">
    <location>
        <begin position="164"/>
        <end position="188"/>
    </location>
</feature>
<gene>
    <name evidence="10" type="ORF">QJS04_geneDACA013245</name>
</gene>
<feature type="domain" description="Casparian strip membrane protein" evidence="9">
    <location>
        <begin position="47"/>
        <end position="188"/>
    </location>
</feature>
<proteinExistence type="inferred from homology"/>
<comment type="similarity">
    <text evidence="2 8">Belongs to the Casparian strip membrane proteins (CASP) family.</text>
</comment>
<protein>
    <recommendedName>
        <fullName evidence="8">CASP-like protein</fullName>
    </recommendedName>
</protein>
<feature type="transmembrane region" description="Helical" evidence="8">
    <location>
        <begin position="53"/>
        <end position="72"/>
    </location>
</feature>
<evidence type="ECO:0000313" key="11">
    <source>
        <dbReference type="Proteomes" id="UP001179952"/>
    </source>
</evidence>
<comment type="subunit">
    <text evidence="3 8">Homodimer and heterodimers.</text>
</comment>
<keyword evidence="7 8" id="KW-0472">Membrane</keyword>